<evidence type="ECO:0000256" key="4">
    <source>
        <dbReference type="ARBA" id="ARBA00022519"/>
    </source>
</evidence>
<dbReference type="FunFam" id="1.20.81.30:FF:000001">
    <property type="entry name" value="Type II secretion system protein F"/>
    <property type="match status" value="2"/>
</dbReference>
<evidence type="ECO:0000256" key="8">
    <source>
        <dbReference type="SAM" id="Phobius"/>
    </source>
</evidence>
<dbReference type="EMBL" id="JACHHT010000002">
    <property type="protein sequence ID" value="MBB6521870.1"/>
    <property type="molecule type" value="Genomic_DNA"/>
</dbReference>
<dbReference type="PRINTS" id="PR00812">
    <property type="entry name" value="BCTERIALGSPF"/>
</dbReference>
<protein>
    <submittedName>
        <fullName evidence="10">General secretion pathway protein F</fullName>
    </submittedName>
</protein>
<gene>
    <name evidence="10" type="ORF">HNR48_002155</name>
</gene>
<comment type="subcellular location">
    <subcellularLocation>
        <location evidence="1">Cell inner membrane</location>
        <topology evidence="1">Multi-pass membrane protein</topology>
    </subcellularLocation>
</comment>
<evidence type="ECO:0000256" key="5">
    <source>
        <dbReference type="ARBA" id="ARBA00022692"/>
    </source>
</evidence>
<feature type="domain" description="Type II secretion system protein GspF" evidence="9">
    <location>
        <begin position="72"/>
        <end position="194"/>
    </location>
</feature>
<evidence type="ECO:0000256" key="3">
    <source>
        <dbReference type="ARBA" id="ARBA00022475"/>
    </source>
</evidence>
<comment type="caution">
    <text evidence="10">The sequence shown here is derived from an EMBL/GenBank/DDBJ whole genome shotgun (WGS) entry which is preliminary data.</text>
</comment>
<comment type="similarity">
    <text evidence="2">Belongs to the GSP F family.</text>
</comment>
<evidence type="ECO:0000256" key="2">
    <source>
        <dbReference type="ARBA" id="ARBA00005745"/>
    </source>
</evidence>
<feature type="transmembrane region" description="Helical" evidence="8">
    <location>
        <begin position="377"/>
        <end position="398"/>
    </location>
</feature>
<keyword evidence="3" id="KW-1003">Cell membrane</keyword>
<feature type="transmembrane region" description="Helical" evidence="8">
    <location>
        <begin position="224"/>
        <end position="243"/>
    </location>
</feature>
<sequence length="405" mass="44102">MASFSYQAIDKDGRKVKGVKQADSAKQLRQNLKQEGLMPVDVRENKISENSRNGGLSGSGLVLSSSQLAMLTRQLSVLLDSGMSLIEALEALSQQADGKRMKTLLGVLKSGVSEGNSFADCLAQFPRTFDQLYISSIRAAEQSGTLDRILDQLADHTESEREFRQKTILALIYPILVAVISLLIVVGLMVYIVPQVVGVFEESGQTLPVLTRGLISISEFLQQWGLLMLLVLLATLAGARIAIQNSQVRYRFDQFLISMPLLGRYLRGIQSARYAQTLGMLSESGVALSSGLPIAEEVVENAFFKRSLKNVSKRVIDGESLSICLGQTKLFPMLMVHMLASGEASGNLDQMLKKSARQQQNDLAALVSTGIALFEPLMLLVMGAVVLLIVLAILVPILSMNQLIS</sequence>
<accession>A0A7X0JTA7</accession>
<dbReference type="GO" id="GO:0015628">
    <property type="term" value="P:protein secretion by the type II secretion system"/>
    <property type="evidence" value="ECO:0007669"/>
    <property type="project" value="InterPro"/>
</dbReference>
<reference evidence="10 11" key="1">
    <citation type="submission" date="2020-08" db="EMBL/GenBank/DDBJ databases">
        <title>Genomic Encyclopedia of Type Strains, Phase IV (KMG-IV): sequencing the most valuable type-strain genomes for metagenomic binning, comparative biology and taxonomic classification.</title>
        <authorList>
            <person name="Goeker M."/>
        </authorList>
    </citation>
    <scope>NUCLEOTIDE SEQUENCE [LARGE SCALE GENOMIC DNA]</scope>
    <source>
        <strain evidence="10 11">DSM 22368</strain>
    </source>
</reference>
<dbReference type="PANTHER" id="PTHR30012">
    <property type="entry name" value="GENERAL SECRETION PATHWAY PROTEIN"/>
    <property type="match status" value="1"/>
</dbReference>
<evidence type="ECO:0000313" key="11">
    <source>
        <dbReference type="Proteomes" id="UP000528457"/>
    </source>
</evidence>
<dbReference type="FunCoup" id="A0A7X0JTA7">
    <property type="interactions" value="280"/>
</dbReference>
<name>A0A7X0JTA7_9GAMM</name>
<dbReference type="Pfam" id="PF00482">
    <property type="entry name" value="T2SSF"/>
    <property type="match status" value="2"/>
</dbReference>
<evidence type="ECO:0000256" key="7">
    <source>
        <dbReference type="ARBA" id="ARBA00023136"/>
    </source>
</evidence>
<dbReference type="InParanoid" id="A0A7X0JTA7"/>
<keyword evidence="11" id="KW-1185">Reference proteome</keyword>
<dbReference type="InterPro" id="IPR018076">
    <property type="entry name" value="T2SS_GspF_dom"/>
</dbReference>
<dbReference type="Gene3D" id="1.20.81.30">
    <property type="entry name" value="Type II secretion system (T2SS), domain F"/>
    <property type="match status" value="2"/>
</dbReference>
<evidence type="ECO:0000256" key="6">
    <source>
        <dbReference type="ARBA" id="ARBA00022989"/>
    </source>
</evidence>
<evidence type="ECO:0000256" key="1">
    <source>
        <dbReference type="ARBA" id="ARBA00004429"/>
    </source>
</evidence>
<dbReference type="Proteomes" id="UP000528457">
    <property type="component" value="Unassembled WGS sequence"/>
</dbReference>
<keyword evidence="5 8" id="KW-0812">Transmembrane</keyword>
<keyword evidence="4" id="KW-0997">Cell inner membrane</keyword>
<proteinExistence type="inferred from homology"/>
<keyword evidence="7 8" id="KW-0472">Membrane</keyword>
<dbReference type="InterPro" id="IPR003004">
    <property type="entry name" value="GspF/PilC"/>
</dbReference>
<feature type="domain" description="Type II secretion system protein GspF" evidence="9">
    <location>
        <begin position="275"/>
        <end position="396"/>
    </location>
</feature>
<dbReference type="RefSeq" id="WP_166847347.1">
    <property type="nucleotide sequence ID" value="NZ_JAAONY010000002.1"/>
</dbReference>
<organism evidence="10 11">
    <name type="scientific">Pseudoteredinibacter isoporae</name>
    <dbReference type="NCBI Taxonomy" id="570281"/>
    <lineage>
        <taxon>Bacteria</taxon>
        <taxon>Pseudomonadati</taxon>
        <taxon>Pseudomonadota</taxon>
        <taxon>Gammaproteobacteria</taxon>
        <taxon>Cellvibrionales</taxon>
        <taxon>Cellvibrionaceae</taxon>
        <taxon>Pseudoteredinibacter</taxon>
    </lineage>
</organism>
<dbReference type="AlphaFoldDB" id="A0A7X0JTA7"/>
<evidence type="ECO:0000259" key="9">
    <source>
        <dbReference type="Pfam" id="PF00482"/>
    </source>
</evidence>
<dbReference type="GO" id="GO:0005886">
    <property type="term" value="C:plasma membrane"/>
    <property type="evidence" value="ECO:0007669"/>
    <property type="project" value="UniProtKB-SubCell"/>
</dbReference>
<keyword evidence="6 8" id="KW-1133">Transmembrane helix</keyword>
<dbReference type="GO" id="GO:0015627">
    <property type="term" value="C:type II protein secretion system complex"/>
    <property type="evidence" value="ECO:0007669"/>
    <property type="project" value="InterPro"/>
</dbReference>
<dbReference type="InterPro" id="IPR042094">
    <property type="entry name" value="T2SS_GspF_sf"/>
</dbReference>
<evidence type="ECO:0000313" key="10">
    <source>
        <dbReference type="EMBL" id="MBB6521870.1"/>
    </source>
</evidence>
<feature type="transmembrane region" description="Helical" evidence="8">
    <location>
        <begin position="168"/>
        <end position="193"/>
    </location>
</feature>
<dbReference type="PANTHER" id="PTHR30012:SF0">
    <property type="entry name" value="TYPE II SECRETION SYSTEM PROTEIN F-RELATED"/>
    <property type="match status" value="1"/>
</dbReference>
<dbReference type="NCBIfam" id="TIGR02120">
    <property type="entry name" value="GspF"/>
    <property type="match status" value="1"/>
</dbReference>
<dbReference type="InterPro" id="IPR011850">
    <property type="entry name" value="T2SS_GspF"/>
</dbReference>